<comment type="subcellular location">
    <subcellularLocation>
        <location evidence="8">Cytoplasm</location>
    </subcellularLocation>
</comment>
<dbReference type="InterPro" id="IPR044145">
    <property type="entry name" value="IF2_II"/>
</dbReference>
<dbReference type="Gene3D" id="1.10.10.2480">
    <property type="match status" value="1"/>
</dbReference>
<dbReference type="CDD" id="cd01887">
    <property type="entry name" value="IF2_eIF5B"/>
    <property type="match status" value="1"/>
</dbReference>
<dbReference type="Pfam" id="PF00009">
    <property type="entry name" value="GTP_EFTU"/>
    <property type="match status" value="1"/>
</dbReference>
<dbReference type="Pfam" id="PF11987">
    <property type="entry name" value="IF-2"/>
    <property type="match status" value="1"/>
</dbReference>
<gene>
    <name evidence="8 12" type="primary">infB</name>
    <name evidence="12" type="ORF">MOO47_06925</name>
</gene>
<dbReference type="RefSeq" id="WP_249512725.1">
    <property type="nucleotide sequence ID" value="NZ_CP093365.1"/>
</dbReference>
<accession>A0ABY4PD67</accession>
<evidence type="ECO:0000256" key="8">
    <source>
        <dbReference type="HAMAP-Rule" id="MF_00100"/>
    </source>
</evidence>
<name>A0ABY4PD67_9LACO</name>
<evidence type="ECO:0000256" key="3">
    <source>
        <dbReference type="ARBA" id="ARBA00022540"/>
    </source>
</evidence>
<evidence type="ECO:0000256" key="2">
    <source>
        <dbReference type="ARBA" id="ARBA00020675"/>
    </source>
</evidence>
<evidence type="ECO:0000259" key="11">
    <source>
        <dbReference type="PROSITE" id="PS51722"/>
    </source>
</evidence>
<dbReference type="InterPro" id="IPR006847">
    <property type="entry name" value="IF2_N"/>
</dbReference>
<dbReference type="InterPro" id="IPR027417">
    <property type="entry name" value="P-loop_NTPase"/>
</dbReference>
<keyword evidence="5 8" id="KW-0648">Protein biosynthesis</keyword>
<dbReference type="HAMAP" id="MF_00100_B">
    <property type="entry name" value="IF_2_B"/>
    <property type="match status" value="1"/>
</dbReference>
<feature type="binding site" evidence="8">
    <location>
        <begin position="504"/>
        <end position="507"/>
    </location>
    <ligand>
        <name>GTP</name>
        <dbReference type="ChEBI" id="CHEBI:37565"/>
    </ligand>
</feature>
<feature type="region of interest" description="Disordered" evidence="10">
    <location>
        <begin position="55"/>
        <end position="308"/>
    </location>
</feature>
<dbReference type="SUPFAM" id="SSF52540">
    <property type="entry name" value="P-loop containing nucleoside triphosphate hydrolases"/>
    <property type="match status" value="1"/>
</dbReference>
<feature type="compositionally biased region" description="Polar residues" evidence="10">
    <location>
        <begin position="55"/>
        <end position="73"/>
    </location>
</feature>
<dbReference type="PANTHER" id="PTHR43381">
    <property type="entry name" value="TRANSLATION INITIATION FACTOR IF-2-RELATED"/>
    <property type="match status" value="1"/>
</dbReference>
<dbReference type="GO" id="GO:0003743">
    <property type="term" value="F:translation initiation factor activity"/>
    <property type="evidence" value="ECO:0007669"/>
    <property type="project" value="UniProtKB-KW"/>
</dbReference>
<keyword evidence="6 8" id="KW-0342">GTP-binding</keyword>
<keyword evidence="3 8" id="KW-0396">Initiation factor</keyword>
<dbReference type="Gene3D" id="3.40.50.300">
    <property type="entry name" value="P-loop containing nucleotide triphosphate hydrolases"/>
    <property type="match status" value="1"/>
</dbReference>
<dbReference type="InterPro" id="IPR009000">
    <property type="entry name" value="Transl_B-barrel_sf"/>
</dbReference>
<sequence>MGKKRVYELAKELSVSSKDLVDLARKHKIDVSSHMAVLTEQQISDVTKLVQQANKSNNTQVATHQTDESNSNKGKTKIKVTAIRHSIKPSSTANAQSADKTNNTKSANNKSQNNRTSTQNNNTKPNEQRRNNNNNRRNDRNSNNRNRNLNSDHRSTMMNRASAGRKHLAQYKQSVQASAEQIDNNRTQKRTNNNKNARPQNSQRNNNHNVRPNSSRPQNNNATHNTAKTTNHPVNRTAKPVATVKPTAMVQPTEKKADDKQRPQFTNNRRKNEHIDYRNRPKHKNKRKLRKQQANQPKKEMPKRKERPLPEVLEYAVGMNAQDLGKILHREPAEIVKKLFMLGIMVNQNQSLDQDTIELLAADFGLETRQKVEEDIADIDTFFEDEVNNTDNLTGRPPVVTIMGHVDHGKTTLLDNLRHSHVTAGEAGGITQHIGAYQVELNDRLITFLDTPGHAAFSNMRARGADITDIVILVVAADDGVMPQTIEAINHAKAAGDPIIVAINKMDKPDANPQHVTEELMNYGLIPEEYGGETIFANISAKEGTGIDDLLQMILLEADVLELQANPKQKAIGTVIEARLDKGRGPVASLLIQQGTLHKGDPIVVGNTFGRVRVMTNDRGQQIDVAYPSQPVMITGLNEVPQSADRFVVFADEKTARAAGEERAKRAQIEERKRTNAVTLDNLFDTMKQNDMKKVDVVIKGDVQGSVEALRNSLEKIDVEGVRVNIIHAAVGAINESDVTLASASNAIIIGFNVRPTNQAKIQADEEHVDIRLHNVIYNAIDEIESAMKGMLEPVYEEKIIGNLTVRETYKVSKLGTIAGCIVDSGFVQRDSSVRLVRDGIVIYEGQLASLKRFKDDVKEVKQGFECGIMITDYNDIKVDDQIEVYVMQEVPVK</sequence>
<comment type="function">
    <text evidence="7 8 9">One of the essential components for the initiation of protein synthesis. Protects formylmethionyl-tRNA from spontaneous hydrolysis and promotes its binding to the 30S ribosomal subunits. Also involved in the hydrolysis of GTP during the formation of the 70S ribosomal complex.</text>
</comment>
<dbReference type="CDD" id="cd03692">
    <property type="entry name" value="mtIF2_IVc"/>
    <property type="match status" value="1"/>
</dbReference>
<keyword evidence="8" id="KW-0963">Cytoplasm</keyword>
<dbReference type="Pfam" id="PF04760">
    <property type="entry name" value="IF2_N"/>
    <property type="match status" value="2"/>
</dbReference>
<evidence type="ECO:0000256" key="5">
    <source>
        <dbReference type="ARBA" id="ARBA00022917"/>
    </source>
</evidence>
<organism evidence="12 13">
    <name type="scientific">Bombilactobacillus thymidiniphilus</name>
    <dbReference type="NCBI Taxonomy" id="2923363"/>
    <lineage>
        <taxon>Bacteria</taxon>
        <taxon>Bacillati</taxon>
        <taxon>Bacillota</taxon>
        <taxon>Bacilli</taxon>
        <taxon>Lactobacillales</taxon>
        <taxon>Lactobacillaceae</taxon>
        <taxon>Bombilactobacillus</taxon>
    </lineage>
</organism>
<dbReference type="Proteomes" id="UP000831947">
    <property type="component" value="Chromosome"/>
</dbReference>
<feature type="compositionally biased region" description="Polar residues" evidence="10">
    <location>
        <begin position="197"/>
        <end position="218"/>
    </location>
</feature>
<evidence type="ECO:0000256" key="7">
    <source>
        <dbReference type="ARBA" id="ARBA00025162"/>
    </source>
</evidence>
<feature type="compositionally biased region" description="Polar residues" evidence="10">
    <location>
        <begin position="171"/>
        <end position="182"/>
    </location>
</feature>
<feature type="domain" description="Tr-type G" evidence="11">
    <location>
        <begin position="395"/>
        <end position="562"/>
    </location>
</feature>
<dbReference type="NCBIfam" id="TIGR00487">
    <property type="entry name" value="IF-2"/>
    <property type="match status" value="1"/>
</dbReference>
<dbReference type="SUPFAM" id="SSF52156">
    <property type="entry name" value="Initiation factor IF2/eIF5b, domain 3"/>
    <property type="match status" value="1"/>
</dbReference>
<feature type="compositionally biased region" description="Low complexity" evidence="10">
    <location>
        <begin position="100"/>
        <end position="125"/>
    </location>
</feature>
<feature type="compositionally biased region" description="Polar residues" evidence="10">
    <location>
        <begin position="88"/>
        <end position="99"/>
    </location>
</feature>
<comment type="similarity">
    <text evidence="1 8 9">Belongs to the TRAFAC class translation factor GTPase superfamily. Classic translation factor GTPase family. IF-2 subfamily.</text>
</comment>
<dbReference type="InterPro" id="IPR036925">
    <property type="entry name" value="TIF_IF2_dom3_sf"/>
</dbReference>
<dbReference type="EMBL" id="CP093365">
    <property type="protein sequence ID" value="UQS83499.1"/>
    <property type="molecule type" value="Genomic_DNA"/>
</dbReference>
<evidence type="ECO:0000256" key="1">
    <source>
        <dbReference type="ARBA" id="ARBA00007733"/>
    </source>
</evidence>
<keyword evidence="13" id="KW-1185">Reference proteome</keyword>
<feature type="compositionally biased region" description="Low complexity" evidence="10">
    <location>
        <begin position="219"/>
        <end position="232"/>
    </location>
</feature>
<keyword evidence="4 8" id="KW-0547">Nucleotide-binding</keyword>
<feature type="compositionally biased region" description="Basic and acidic residues" evidence="10">
    <location>
        <begin position="126"/>
        <end position="142"/>
    </location>
</feature>
<dbReference type="PROSITE" id="PS51722">
    <property type="entry name" value="G_TR_2"/>
    <property type="match status" value="1"/>
</dbReference>
<dbReference type="InterPro" id="IPR000795">
    <property type="entry name" value="T_Tr_GTP-bd_dom"/>
</dbReference>
<dbReference type="Gene3D" id="2.40.30.10">
    <property type="entry name" value="Translation factors"/>
    <property type="match status" value="2"/>
</dbReference>
<feature type="compositionally biased region" description="Basic and acidic residues" evidence="10">
    <location>
        <begin position="253"/>
        <end position="262"/>
    </location>
</feature>
<evidence type="ECO:0000313" key="12">
    <source>
        <dbReference type="EMBL" id="UQS83499.1"/>
    </source>
</evidence>
<dbReference type="Pfam" id="PF22042">
    <property type="entry name" value="EF-G_D2"/>
    <property type="match status" value="1"/>
</dbReference>
<feature type="compositionally biased region" description="Basic residues" evidence="10">
    <location>
        <begin position="280"/>
        <end position="291"/>
    </location>
</feature>
<dbReference type="CDD" id="cd03702">
    <property type="entry name" value="IF2_mtIF2_II"/>
    <property type="match status" value="1"/>
</dbReference>
<feature type="binding site" evidence="8">
    <location>
        <begin position="450"/>
        <end position="454"/>
    </location>
    <ligand>
        <name>GTP</name>
        <dbReference type="ChEBI" id="CHEBI:37565"/>
    </ligand>
</feature>
<proteinExistence type="inferred from homology"/>
<evidence type="ECO:0000256" key="6">
    <source>
        <dbReference type="ARBA" id="ARBA00023134"/>
    </source>
</evidence>
<dbReference type="InterPro" id="IPR023115">
    <property type="entry name" value="TIF_IF2_dom3"/>
</dbReference>
<dbReference type="SUPFAM" id="SSF50447">
    <property type="entry name" value="Translation proteins"/>
    <property type="match status" value="2"/>
</dbReference>
<dbReference type="NCBIfam" id="TIGR00231">
    <property type="entry name" value="small_GTP"/>
    <property type="match status" value="1"/>
</dbReference>
<dbReference type="InterPro" id="IPR000178">
    <property type="entry name" value="TF_IF2_bacterial-like"/>
</dbReference>
<evidence type="ECO:0000256" key="4">
    <source>
        <dbReference type="ARBA" id="ARBA00022741"/>
    </source>
</evidence>
<dbReference type="InterPro" id="IPR015760">
    <property type="entry name" value="TIF_IF2"/>
</dbReference>
<dbReference type="InterPro" id="IPR053905">
    <property type="entry name" value="EF-G-like_DII"/>
</dbReference>
<feature type="binding site" evidence="8">
    <location>
        <begin position="404"/>
        <end position="411"/>
    </location>
    <ligand>
        <name>GTP</name>
        <dbReference type="ChEBI" id="CHEBI:37565"/>
    </ligand>
</feature>
<evidence type="ECO:0000313" key="13">
    <source>
        <dbReference type="Proteomes" id="UP000831947"/>
    </source>
</evidence>
<dbReference type="PANTHER" id="PTHR43381:SF5">
    <property type="entry name" value="TR-TYPE G DOMAIN-CONTAINING PROTEIN"/>
    <property type="match status" value="1"/>
</dbReference>
<dbReference type="PROSITE" id="PS01176">
    <property type="entry name" value="IF2"/>
    <property type="match status" value="1"/>
</dbReference>
<feature type="region of interest" description="G-domain" evidence="8">
    <location>
        <begin position="398"/>
        <end position="546"/>
    </location>
</feature>
<evidence type="ECO:0000256" key="9">
    <source>
        <dbReference type="RuleBase" id="RU000644"/>
    </source>
</evidence>
<evidence type="ECO:0000256" key="10">
    <source>
        <dbReference type="SAM" id="MobiDB-lite"/>
    </source>
</evidence>
<reference evidence="12 13" key="1">
    <citation type="journal article" date="2022" name="Int. J. Syst. Evol. Microbiol.">
        <title>Apilactobacillus apisilvae sp. nov., Nicolia spurrieriana gen. nov. sp. nov., Bombilactobacillus folatiphilus sp. nov. and Bombilactobacillus thymidiniphilus sp. nov., four new lactic acid bacterial isolates from stingless bees Tetragonula carbonaria and Austroplebeia australis.</title>
        <authorList>
            <person name="Oliphant S.A."/>
            <person name="Watson-Haigh N.S."/>
            <person name="Sumby K.M."/>
            <person name="Gardner J."/>
            <person name="Groom S."/>
            <person name="Jiranek V."/>
        </authorList>
    </citation>
    <scope>NUCLEOTIDE SEQUENCE [LARGE SCALE GENOMIC DNA]</scope>
    <source>
        <strain evidence="12 13">SG4_A1</strain>
    </source>
</reference>
<protein>
    <recommendedName>
        <fullName evidence="2 8">Translation initiation factor IF-2</fullName>
    </recommendedName>
</protein>
<dbReference type="Gene3D" id="3.40.50.10050">
    <property type="entry name" value="Translation initiation factor IF- 2, domain 3"/>
    <property type="match status" value="1"/>
</dbReference>
<dbReference type="InterPro" id="IPR005225">
    <property type="entry name" value="Small_GTP-bd"/>
</dbReference>